<protein>
    <recommendedName>
        <fullName evidence="4">Late competence development ComFB family protein</fullName>
    </recommendedName>
</protein>
<proteinExistence type="predicted"/>
<gene>
    <name evidence="2" type="ORF">HPC62_16745</name>
</gene>
<evidence type="ECO:0000313" key="2">
    <source>
        <dbReference type="EMBL" id="QKD83625.1"/>
    </source>
</evidence>
<dbReference type="EMBL" id="CP053661">
    <property type="protein sequence ID" value="QKD83625.1"/>
    <property type="molecule type" value="Genomic_DNA"/>
</dbReference>
<dbReference type="InterPro" id="IPR019657">
    <property type="entry name" value="ComFB"/>
</dbReference>
<dbReference type="Pfam" id="PF10719">
    <property type="entry name" value="ComFB"/>
    <property type="match status" value="1"/>
</dbReference>
<feature type="compositionally biased region" description="Pro residues" evidence="1">
    <location>
        <begin position="200"/>
        <end position="211"/>
    </location>
</feature>
<evidence type="ECO:0008006" key="4">
    <source>
        <dbReference type="Google" id="ProtNLM"/>
    </source>
</evidence>
<accession>A0A6M8BMS1</accession>
<feature type="compositionally biased region" description="Low complexity" evidence="1">
    <location>
        <begin position="212"/>
        <end position="222"/>
    </location>
</feature>
<evidence type="ECO:0000313" key="3">
    <source>
        <dbReference type="Proteomes" id="UP000505210"/>
    </source>
</evidence>
<feature type="region of interest" description="Disordered" evidence="1">
    <location>
        <begin position="185"/>
        <end position="272"/>
    </location>
</feature>
<organism evidence="2 3">
    <name type="scientific">Thermoleptolyngbya sichuanensis A183</name>
    <dbReference type="NCBI Taxonomy" id="2737172"/>
    <lineage>
        <taxon>Bacteria</taxon>
        <taxon>Bacillati</taxon>
        <taxon>Cyanobacteriota</taxon>
        <taxon>Cyanophyceae</taxon>
        <taxon>Oculatellales</taxon>
        <taxon>Oculatellaceae</taxon>
        <taxon>Thermoleptolyngbya</taxon>
        <taxon>Thermoleptolyngbya sichuanensis</taxon>
    </lineage>
</organism>
<name>A0A6M8BMS1_9CYAN</name>
<sequence>MNIYQNAMESLVEQEVDRQLKALPPKVASCINRLELIAYALNQLPALYATSEQGLQHQIRRGMATHGAQVAQAVQRAIAAIRRDPLRSYRPLRAKQSPMLQDVLCQLRRVLKNERLSWETLPIAVEEALTAPQGRFAPGAYRAASRETVTASVSAHAPAPIPDSAPSSVGASSYAAHRLHVRPERSLSPFPDPAGVSVPPAAPSAPPPQMPPRQSGRPAVRPASPPAPQPTNRFQGGRPAVQQRPTQPPARQSEQRSENIEPPSGWDSCFFR</sequence>
<feature type="compositionally biased region" description="Polar residues" evidence="1">
    <location>
        <begin position="243"/>
        <end position="252"/>
    </location>
</feature>
<dbReference type="RefSeq" id="WP_172357524.1">
    <property type="nucleotide sequence ID" value="NZ_CP053661.1"/>
</dbReference>
<evidence type="ECO:0000256" key="1">
    <source>
        <dbReference type="SAM" id="MobiDB-lite"/>
    </source>
</evidence>
<reference evidence="2 3" key="1">
    <citation type="submission" date="2020-05" db="EMBL/GenBank/DDBJ databases">
        <title>Complete genome sequence of of a novel Thermoleptolyngbya strain isolated from hot springs of Ganzi, Sichuan China.</title>
        <authorList>
            <person name="Tang J."/>
            <person name="Daroch M."/>
            <person name="Li L."/>
            <person name="Waleron K."/>
            <person name="Waleron M."/>
            <person name="Waleron M."/>
        </authorList>
    </citation>
    <scope>NUCLEOTIDE SEQUENCE [LARGE SCALE GENOMIC DNA]</scope>
    <source>
        <strain evidence="2 3">PKUAC-SCTA183</strain>
    </source>
</reference>
<dbReference type="Proteomes" id="UP000505210">
    <property type="component" value="Chromosome"/>
</dbReference>
<dbReference type="AlphaFoldDB" id="A0A6M8BMS1"/>
<keyword evidence="3" id="KW-1185">Reference proteome</keyword>
<dbReference type="KEGG" id="theu:HPC62_16745"/>